<accession>A0A9D3YSH2</accession>
<reference evidence="2" key="2">
    <citation type="submission" date="2020-11" db="EMBL/GenBank/DDBJ databases">
        <authorList>
            <person name="McCartney M.A."/>
            <person name="Auch B."/>
            <person name="Kono T."/>
            <person name="Mallez S."/>
            <person name="Becker A."/>
            <person name="Gohl D.M."/>
            <person name="Silverstein K.A.T."/>
            <person name="Koren S."/>
            <person name="Bechman K.B."/>
            <person name="Herman A."/>
            <person name="Abrahante J.E."/>
            <person name="Garbe J."/>
        </authorList>
    </citation>
    <scope>NUCLEOTIDE SEQUENCE</scope>
    <source>
        <strain evidence="2">Duluth1</strain>
        <tissue evidence="2">Whole animal</tissue>
    </source>
</reference>
<sequence length="83" mass="9201">MFKFVGERGQFIVGHVVPKLTGVKIVVSDPKGTMEPVVDYTSENGDFKFVVIFTLYELVIVISCSKNQAQSLFSRLTMPALVC</sequence>
<dbReference type="InterPro" id="IPR055073">
    <property type="entry name" value="NOMO1-like_9th"/>
</dbReference>
<dbReference type="Pfam" id="PF22902">
    <property type="entry name" value="NOMO1-like_9th"/>
    <property type="match status" value="1"/>
</dbReference>
<feature type="domain" description="NOMO-like ninth beta-sandwich" evidence="1">
    <location>
        <begin position="8"/>
        <end position="48"/>
    </location>
</feature>
<evidence type="ECO:0000313" key="3">
    <source>
        <dbReference type="Proteomes" id="UP000828390"/>
    </source>
</evidence>
<name>A0A9D3YSH2_DREPO</name>
<proteinExistence type="predicted"/>
<dbReference type="AlphaFoldDB" id="A0A9D3YSH2"/>
<evidence type="ECO:0000259" key="1">
    <source>
        <dbReference type="Pfam" id="PF22902"/>
    </source>
</evidence>
<protein>
    <recommendedName>
        <fullName evidence="1">NOMO-like ninth beta-sandwich domain-containing protein</fullName>
    </recommendedName>
</protein>
<reference evidence="2" key="1">
    <citation type="journal article" date="2019" name="bioRxiv">
        <title>The Genome of the Zebra Mussel, Dreissena polymorpha: A Resource for Invasive Species Research.</title>
        <authorList>
            <person name="McCartney M.A."/>
            <person name="Auch B."/>
            <person name="Kono T."/>
            <person name="Mallez S."/>
            <person name="Zhang Y."/>
            <person name="Obille A."/>
            <person name="Becker A."/>
            <person name="Abrahante J.E."/>
            <person name="Garbe J."/>
            <person name="Badalamenti J.P."/>
            <person name="Herman A."/>
            <person name="Mangelson H."/>
            <person name="Liachko I."/>
            <person name="Sullivan S."/>
            <person name="Sone E.D."/>
            <person name="Koren S."/>
            <person name="Silverstein K.A.T."/>
            <person name="Beckman K.B."/>
            <person name="Gohl D.M."/>
        </authorList>
    </citation>
    <scope>NUCLEOTIDE SEQUENCE</scope>
    <source>
        <strain evidence="2">Duluth1</strain>
        <tissue evidence="2">Whole animal</tissue>
    </source>
</reference>
<organism evidence="2 3">
    <name type="scientific">Dreissena polymorpha</name>
    <name type="common">Zebra mussel</name>
    <name type="synonym">Mytilus polymorpha</name>
    <dbReference type="NCBI Taxonomy" id="45954"/>
    <lineage>
        <taxon>Eukaryota</taxon>
        <taxon>Metazoa</taxon>
        <taxon>Spiralia</taxon>
        <taxon>Lophotrochozoa</taxon>
        <taxon>Mollusca</taxon>
        <taxon>Bivalvia</taxon>
        <taxon>Autobranchia</taxon>
        <taxon>Heteroconchia</taxon>
        <taxon>Euheterodonta</taxon>
        <taxon>Imparidentia</taxon>
        <taxon>Neoheterodontei</taxon>
        <taxon>Myida</taxon>
        <taxon>Dreissenoidea</taxon>
        <taxon>Dreissenidae</taxon>
        <taxon>Dreissena</taxon>
    </lineage>
</organism>
<evidence type="ECO:0000313" key="2">
    <source>
        <dbReference type="EMBL" id="KAH3704034.1"/>
    </source>
</evidence>
<keyword evidence="3" id="KW-1185">Reference proteome</keyword>
<dbReference type="Proteomes" id="UP000828390">
    <property type="component" value="Unassembled WGS sequence"/>
</dbReference>
<comment type="caution">
    <text evidence="2">The sequence shown here is derived from an EMBL/GenBank/DDBJ whole genome shotgun (WGS) entry which is preliminary data.</text>
</comment>
<dbReference type="EMBL" id="JAIWYP010000015">
    <property type="protein sequence ID" value="KAH3704034.1"/>
    <property type="molecule type" value="Genomic_DNA"/>
</dbReference>
<gene>
    <name evidence="2" type="ORF">DPMN_079089</name>
</gene>